<name>A0AAN6Z6P0_9PEZI</name>
<protein>
    <submittedName>
        <fullName evidence="1">Uncharacterized protein</fullName>
    </submittedName>
</protein>
<dbReference type="RefSeq" id="XP_062649975.1">
    <property type="nucleotide sequence ID" value="XM_062797421.1"/>
</dbReference>
<dbReference type="Proteomes" id="UP001302602">
    <property type="component" value="Unassembled WGS sequence"/>
</dbReference>
<proteinExistence type="predicted"/>
<dbReference type="EMBL" id="MU853225">
    <property type="protein sequence ID" value="KAK4126204.1"/>
    <property type="molecule type" value="Genomic_DNA"/>
</dbReference>
<dbReference type="GeneID" id="87834194"/>
<organism evidence="1 2">
    <name type="scientific">Parathielavia appendiculata</name>
    <dbReference type="NCBI Taxonomy" id="2587402"/>
    <lineage>
        <taxon>Eukaryota</taxon>
        <taxon>Fungi</taxon>
        <taxon>Dikarya</taxon>
        <taxon>Ascomycota</taxon>
        <taxon>Pezizomycotina</taxon>
        <taxon>Sordariomycetes</taxon>
        <taxon>Sordariomycetidae</taxon>
        <taxon>Sordariales</taxon>
        <taxon>Chaetomiaceae</taxon>
        <taxon>Parathielavia</taxon>
    </lineage>
</organism>
<evidence type="ECO:0000313" key="2">
    <source>
        <dbReference type="Proteomes" id="UP001302602"/>
    </source>
</evidence>
<evidence type="ECO:0000313" key="1">
    <source>
        <dbReference type="EMBL" id="KAK4126204.1"/>
    </source>
</evidence>
<sequence>MAAVWRASTCSWHTLRDGPWTFSGVLNWTTGSWPDCTETSLCGLSGICGAPARVPSTISTGLSRARAPGSAGIRWILTVIR</sequence>
<reference evidence="1" key="2">
    <citation type="submission" date="2023-05" db="EMBL/GenBank/DDBJ databases">
        <authorList>
            <consortium name="Lawrence Berkeley National Laboratory"/>
            <person name="Steindorff A."/>
            <person name="Hensen N."/>
            <person name="Bonometti L."/>
            <person name="Westerberg I."/>
            <person name="Brannstrom I.O."/>
            <person name="Guillou S."/>
            <person name="Cros-Aarteil S."/>
            <person name="Calhoun S."/>
            <person name="Haridas S."/>
            <person name="Kuo A."/>
            <person name="Mondo S."/>
            <person name="Pangilinan J."/>
            <person name="Riley R."/>
            <person name="Labutti K."/>
            <person name="Andreopoulos B."/>
            <person name="Lipzen A."/>
            <person name="Chen C."/>
            <person name="Yanf M."/>
            <person name="Daum C."/>
            <person name="Ng V."/>
            <person name="Clum A."/>
            <person name="Ohm R."/>
            <person name="Martin F."/>
            <person name="Silar P."/>
            <person name="Natvig D."/>
            <person name="Lalanne C."/>
            <person name="Gautier V."/>
            <person name="Ament-Velasquez S.L."/>
            <person name="Kruys A."/>
            <person name="Hutchinson M.I."/>
            <person name="Powell A.J."/>
            <person name="Barry K."/>
            <person name="Miller A.N."/>
            <person name="Grigoriev I.V."/>
            <person name="Debuchy R."/>
            <person name="Gladieux P."/>
            <person name="Thoren M.H."/>
            <person name="Johannesson H."/>
        </authorList>
    </citation>
    <scope>NUCLEOTIDE SEQUENCE</scope>
    <source>
        <strain evidence="1">CBS 731.68</strain>
    </source>
</reference>
<accession>A0AAN6Z6P0</accession>
<comment type="caution">
    <text evidence="1">The sequence shown here is derived from an EMBL/GenBank/DDBJ whole genome shotgun (WGS) entry which is preliminary data.</text>
</comment>
<keyword evidence="2" id="KW-1185">Reference proteome</keyword>
<reference evidence="1" key="1">
    <citation type="journal article" date="2023" name="Mol. Phylogenet. Evol.">
        <title>Genome-scale phylogeny and comparative genomics of the fungal order Sordariales.</title>
        <authorList>
            <person name="Hensen N."/>
            <person name="Bonometti L."/>
            <person name="Westerberg I."/>
            <person name="Brannstrom I.O."/>
            <person name="Guillou S."/>
            <person name="Cros-Aarteil S."/>
            <person name="Calhoun S."/>
            <person name="Haridas S."/>
            <person name="Kuo A."/>
            <person name="Mondo S."/>
            <person name="Pangilinan J."/>
            <person name="Riley R."/>
            <person name="LaButti K."/>
            <person name="Andreopoulos B."/>
            <person name="Lipzen A."/>
            <person name="Chen C."/>
            <person name="Yan M."/>
            <person name="Daum C."/>
            <person name="Ng V."/>
            <person name="Clum A."/>
            <person name="Steindorff A."/>
            <person name="Ohm R.A."/>
            <person name="Martin F."/>
            <person name="Silar P."/>
            <person name="Natvig D.O."/>
            <person name="Lalanne C."/>
            <person name="Gautier V."/>
            <person name="Ament-Velasquez S.L."/>
            <person name="Kruys A."/>
            <person name="Hutchinson M.I."/>
            <person name="Powell A.J."/>
            <person name="Barry K."/>
            <person name="Miller A.N."/>
            <person name="Grigoriev I.V."/>
            <person name="Debuchy R."/>
            <person name="Gladieux P."/>
            <person name="Hiltunen Thoren M."/>
            <person name="Johannesson H."/>
        </authorList>
    </citation>
    <scope>NUCLEOTIDE SEQUENCE</scope>
    <source>
        <strain evidence="1">CBS 731.68</strain>
    </source>
</reference>
<gene>
    <name evidence="1" type="ORF">N657DRAFT_709703</name>
</gene>
<dbReference type="AlphaFoldDB" id="A0AAN6Z6P0"/>